<dbReference type="OrthoDB" id="3429251at2"/>
<dbReference type="AlphaFoldDB" id="A0A1G6HCG8"/>
<dbReference type="RefSeq" id="WP_093181097.1">
    <property type="nucleotide sequence ID" value="NZ_FMYH01000001.1"/>
</dbReference>
<feature type="transmembrane region" description="Helical" evidence="1">
    <location>
        <begin position="6"/>
        <end position="24"/>
    </location>
</feature>
<evidence type="ECO:0000313" key="2">
    <source>
        <dbReference type="EMBL" id="SDB91844.1"/>
    </source>
</evidence>
<keyword evidence="3" id="KW-1185">Reference proteome</keyword>
<keyword evidence="1" id="KW-0472">Membrane</keyword>
<dbReference type="STRING" id="1814289.SAMN05216410_0915"/>
<dbReference type="Proteomes" id="UP000199039">
    <property type="component" value="Unassembled WGS sequence"/>
</dbReference>
<evidence type="ECO:0008006" key="4">
    <source>
        <dbReference type="Google" id="ProtNLM"/>
    </source>
</evidence>
<evidence type="ECO:0000256" key="1">
    <source>
        <dbReference type="SAM" id="Phobius"/>
    </source>
</evidence>
<organism evidence="2 3">
    <name type="scientific">Sanguibacter gelidistatuariae</name>
    <dbReference type="NCBI Taxonomy" id="1814289"/>
    <lineage>
        <taxon>Bacteria</taxon>
        <taxon>Bacillati</taxon>
        <taxon>Actinomycetota</taxon>
        <taxon>Actinomycetes</taxon>
        <taxon>Micrococcales</taxon>
        <taxon>Sanguibacteraceae</taxon>
        <taxon>Sanguibacter</taxon>
    </lineage>
</organism>
<name>A0A1G6HCG8_9MICO</name>
<accession>A0A1G6HCG8</accession>
<gene>
    <name evidence="2" type="ORF">SAMN05216410_0915</name>
</gene>
<reference evidence="2 3" key="1">
    <citation type="submission" date="2016-09" db="EMBL/GenBank/DDBJ databases">
        <authorList>
            <person name="Capua I."/>
            <person name="De Benedictis P."/>
            <person name="Joannis T."/>
            <person name="Lombin L.H."/>
            <person name="Cattoli G."/>
        </authorList>
    </citation>
    <scope>NUCLEOTIDE SEQUENCE [LARGE SCALE GENOMIC DNA]</scope>
    <source>
        <strain evidence="2 3">ISLP-3</strain>
    </source>
</reference>
<keyword evidence="1" id="KW-1133">Transmembrane helix</keyword>
<dbReference type="EMBL" id="FMYH01000001">
    <property type="protein sequence ID" value="SDB91844.1"/>
    <property type="molecule type" value="Genomic_DNA"/>
</dbReference>
<keyword evidence="1" id="KW-0812">Transmembrane</keyword>
<protein>
    <recommendedName>
        <fullName evidence="4">DUF3137 domain-containing protein</fullName>
    </recommendedName>
</protein>
<evidence type="ECO:0000313" key="3">
    <source>
        <dbReference type="Proteomes" id="UP000199039"/>
    </source>
</evidence>
<sequence length="229" mass="25222">MDNFPWIFVVFLVVAVVIIVFGVIGQRRRREANAAWAAARGWAVLENDTALARRWSGAPFGTGSSRKATEILAGPAAGRQALSFRYTYTTTSGSGENKSSTDHVHHVVVVFLPAPLPALTIAPETFGAKIVKAFGGQDIQFESEQFNSRWRVTSPDLRFAHDVVHPRTMERLLRPDVAGRTFGFVGDAVLTWSVGAPQLDVIDARVAVLNEMIDAIPDYVWQDRAHPPR</sequence>
<proteinExistence type="predicted"/>